<evidence type="ECO:0000256" key="5">
    <source>
        <dbReference type="ARBA" id="ARBA00023163"/>
    </source>
</evidence>
<dbReference type="InterPro" id="IPR039425">
    <property type="entry name" value="RNA_pol_sigma-70-like"/>
</dbReference>
<dbReference type="InterPro" id="IPR014284">
    <property type="entry name" value="RNA_pol_sigma-70_dom"/>
</dbReference>
<dbReference type="AlphaFoldDB" id="A0A239H5D1"/>
<dbReference type="Gene3D" id="1.10.10.10">
    <property type="entry name" value="Winged helix-like DNA-binding domain superfamily/Winged helix DNA-binding domain"/>
    <property type="match status" value="1"/>
</dbReference>
<keyword evidence="3" id="KW-0731">Sigma factor</keyword>
<evidence type="ECO:0000259" key="7">
    <source>
        <dbReference type="Pfam" id="PF04545"/>
    </source>
</evidence>
<keyword evidence="9" id="KW-1185">Reference proteome</keyword>
<feature type="domain" description="RNA polymerase sigma-70 region 2" evidence="6">
    <location>
        <begin position="23"/>
        <end position="90"/>
    </location>
</feature>
<dbReference type="NCBIfam" id="NF007227">
    <property type="entry name" value="PRK09645.1"/>
    <property type="match status" value="1"/>
</dbReference>
<keyword evidence="4" id="KW-0238">DNA-binding</keyword>
<accession>A0A239H5D1</accession>
<evidence type="ECO:0000259" key="6">
    <source>
        <dbReference type="Pfam" id="PF04542"/>
    </source>
</evidence>
<dbReference type="EMBL" id="FZOF01000008">
    <property type="protein sequence ID" value="SNS76381.1"/>
    <property type="molecule type" value="Genomic_DNA"/>
</dbReference>
<dbReference type="NCBIfam" id="TIGR02937">
    <property type="entry name" value="sigma70-ECF"/>
    <property type="match status" value="1"/>
</dbReference>
<dbReference type="PANTHER" id="PTHR43133">
    <property type="entry name" value="RNA POLYMERASE ECF-TYPE SIGMA FACTO"/>
    <property type="match status" value="1"/>
</dbReference>
<feature type="domain" description="RNA polymerase sigma-70 region 4" evidence="7">
    <location>
        <begin position="122"/>
        <end position="170"/>
    </location>
</feature>
<name>A0A239H5D1_9ACTN</name>
<dbReference type="RefSeq" id="WP_089225048.1">
    <property type="nucleotide sequence ID" value="NZ_FZOF01000008.1"/>
</dbReference>
<dbReference type="OrthoDB" id="9811152at2"/>
<dbReference type="SUPFAM" id="SSF88659">
    <property type="entry name" value="Sigma3 and sigma4 domains of RNA polymerase sigma factors"/>
    <property type="match status" value="1"/>
</dbReference>
<reference evidence="8 9" key="1">
    <citation type="submission" date="2017-06" db="EMBL/GenBank/DDBJ databases">
        <authorList>
            <person name="Kim H.J."/>
            <person name="Triplett B.A."/>
        </authorList>
    </citation>
    <scope>NUCLEOTIDE SEQUENCE [LARGE SCALE GENOMIC DNA]</scope>
    <source>
        <strain evidence="8 9">CGMCC 4.1858</strain>
    </source>
</reference>
<proteinExistence type="inferred from homology"/>
<evidence type="ECO:0000256" key="1">
    <source>
        <dbReference type="ARBA" id="ARBA00010641"/>
    </source>
</evidence>
<dbReference type="InterPro" id="IPR007630">
    <property type="entry name" value="RNA_pol_sigma70_r4"/>
</dbReference>
<dbReference type="Pfam" id="PF04545">
    <property type="entry name" value="Sigma70_r4"/>
    <property type="match status" value="1"/>
</dbReference>
<keyword evidence="5" id="KW-0804">Transcription</keyword>
<sequence>MAAMRSRTRHSRGTSDEALVRALYEEHGRALLAYATRLTGDRAAAEDVVQETLIRAWRHPDALLNGKGSVRGWLLTVARNIITDRHRARAARPTEVAESTAAPPVERDHAEAVVDAVVVMEALERLSADHRDVLYVLYFRGQSVAEAARTLGIPPGTVKSRSHYALKALRDFCRHTPVEWGEVAA</sequence>
<dbReference type="InterPro" id="IPR007627">
    <property type="entry name" value="RNA_pol_sigma70_r2"/>
</dbReference>
<dbReference type="GO" id="GO:0003677">
    <property type="term" value="F:DNA binding"/>
    <property type="evidence" value="ECO:0007669"/>
    <property type="project" value="UniProtKB-KW"/>
</dbReference>
<evidence type="ECO:0000313" key="8">
    <source>
        <dbReference type="EMBL" id="SNS76381.1"/>
    </source>
</evidence>
<dbReference type="InterPro" id="IPR036388">
    <property type="entry name" value="WH-like_DNA-bd_sf"/>
</dbReference>
<keyword evidence="2" id="KW-0805">Transcription regulation</keyword>
<protein>
    <submittedName>
        <fullName evidence="8">RNA polymerase sigma-70 factor, ECF subfamily</fullName>
    </submittedName>
</protein>
<evidence type="ECO:0000256" key="3">
    <source>
        <dbReference type="ARBA" id="ARBA00023082"/>
    </source>
</evidence>
<organism evidence="8 9">
    <name type="scientific">Actinacidiphila glaucinigra</name>
    <dbReference type="NCBI Taxonomy" id="235986"/>
    <lineage>
        <taxon>Bacteria</taxon>
        <taxon>Bacillati</taxon>
        <taxon>Actinomycetota</taxon>
        <taxon>Actinomycetes</taxon>
        <taxon>Kitasatosporales</taxon>
        <taxon>Streptomycetaceae</taxon>
        <taxon>Actinacidiphila</taxon>
    </lineage>
</organism>
<dbReference type="GO" id="GO:0006352">
    <property type="term" value="P:DNA-templated transcription initiation"/>
    <property type="evidence" value="ECO:0007669"/>
    <property type="project" value="InterPro"/>
</dbReference>
<dbReference type="Gene3D" id="1.10.1740.10">
    <property type="match status" value="1"/>
</dbReference>
<dbReference type="GO" id="GO:0016987">
    <property type="term" value="F:sigma factor activity"/>
    <property type="evidence" value="ECO:0007669"/>
    <property type="project" value="UniProtKB-KW"/>
</dbReference>
<dbReference type="InterPro" id="IPR013324">
    <property type="entry name" value="RNA_pol_sigma_r3/r4-like"/>
</dbReference>
<comment type="similarity">
    <text evidence="1">Belongs to the sigma-70 factor family. ECF subfamily.</text>
</comment>
<evidence type="ECO:0000313" key="9">
    <source>
        <dbReference type="Proteomes" id="UP000198280"/>
    </source>
</evidence>
<dbReference type="SUPFAM" id="SSF88946">
    <property type="entry name" value="Sigma2 domain of RNA polymerase sigma factors"/>
    <property type="match status" value="1"/>
</dbReference>
<dbReference type="Pfam" id="PF04542">
    <property type="entry name" value="Sigma70_r2"/>
    <property type="match status" value="1"/>
</dbReference>
<dbReference type="CDD" id="cd06171">
    <property type="entry name" value="Sigma70_r4"/>
    <property type="match status" value="1"/>
</dbReference>
<dbReference type="Proteomes" id="UP000198280">
    <property type="component" value="Unassembled WGS sequence"/>
</dbReference>
<dbReference type="InterPro" id="IPR013325">
    <property type="entry name" value="RNA_pol_sigma_r2"/>
</dbReference>
<evidence type="ECO:0000256" key="4">
    <source>
        <dbReference type="ARBA" id="ARBA00023125"/>
    </source>
</evidence>
<gene>
    <name evidence="8" type="ORF">SAMN05216252_108196</name>
</gene>
<dbReference type="PANTHER" id="PTHR43133:SF52">
    <property type="entry name" value="ECF RNA POLYMERASE SIGMA FACTOR SIGL"/>
    <property type="match status" value="1"/>
</dbReference>
<evidence type="ECO:0000256" key="2">
    <source>
        <dbReference type="ARBA" id="ARBA00023015"/>
    </source>
</evidence>